<dbReference type="Pfam" id="PF14833">
    <property type="entry name" value="NAD_binding_11"/>
    <property type="match status" value="1"/>
</dbReference>
<evidence type="ECO:0000256" key="2">
    <source>
        <dbReference type="ARBA" id="ARBA00023002"/>
    </source>
</evidence>
<dbReference type="SUPFAM" id="SSF51735">
    <property type="entry name" value="NAD(P)-binding Rossmann-fold domains"/>
    <property type="match status" value="1"/>
</dbReference>
<comment type="similarity">
    <text evidence="1">Belongs to the HIBADH-related family.</text>
</comment>
<dbReference type="InterPro" id="IPR006115">
    <property type="entry name" value="6PGDH_NADP-bd"/>
</dbReference>
<sequence length="302" mass="31160">MAQDINRRTSIGFVGLGNLGRPMAESLLRDGWSLKLHDEDPRRAEELAERAGAAAAAQAAEGVGTAGAAEVVAGPAELAGCAAVALAVPDDDAVAEILDELVPLLAAGSVVLVHSTILPATARRLALQAEVREIGLLDVPVSGGAERALTGSLTVMAGGRGEVLEQARPVLDSVAETVLHVGPSGAGAAVKLANQLMMFAALAGVQEALELAGAYGVPEQTVLDAVSTSTGDSWITRNWGFFDRVAKAYDDAGTPVRNRPWSKDLWDVVAAARESDVQVPLAGLLAQQLADQVEAHARKSDS</sequence>
<dbReference type="SUPFAM" id="SSF48179">
    <property type="entry name" value="6-phosphogluconate dehydrogenase C-terminal domain-like"/>
    <property type="match status" value="1"/>
</dbReference>
<dbReference type="PANTHER" id="PTHR43060:SF15">
    <property type="entry name" value="3-HYDROXYISOBUTYRATE DEHYDROGENASE-LIKE 1, MITOCHONDRIAL-RELATED"/>
    <property type="match status" value="1"/>
</dbReference>
<evidence type="ECO:0000256" key="4">
    <source>
        <dbReference type="PIRSR" id="PIRSR000103-1"/>
    </source>
</evidence>
<comment type="caution">
    <text evidence="7">The sequence shown here is derived from an EMBL/GenBank/DDBJ whole genome shotgun (WGS) entry which is preliminary data.</text>
</comment>
<organism evidence="7 8">
    <name type="scientific">Kribbella italica</name>
    <dbReference type="NCBI Taxonomy" id="1540520"/>
    <lineage>
        <taxon>Bacteria</taxon>
        <taxon>Bacillati</taxon>
        <taxon>Actinomycetota</taxon>
        <taxon>Actinomycetes</taxon>
        <taxon>Propionibacteriales</taxon>
        <taxon>Kribbellaceae</taxon>
        <taxon>Kribbella</taxon>
    </lineage>
</organism>
<evidence type="ECO:0000259" key="6">
    <source>
        <dbReference type="Pfam" id="PF14833"/>
    </source>
</evidence>
<dbReference type="GO" id="GO:0016491">
    <property type="term" value="F:oxidoreductase activity"/>
    <property type="evidence" value="ECO:0007669"/>
    <property type="project" value="UniProtKB-KW"/>
</dbReference>
<reference evidence="7 8" key="1">
    <citation type="submission" date="2020-08" db="EMBL/GenBank/DDBJ databases">
        <title>Sequencing the genomes of 1000 actinobacteria strains.</title>
        <authorList>
            <person name="Klenk H.-P."/>
        </authorList>
    </citation>
    <scope>NUCLEOTIDE SEQUENCE [LARGE SCALE GENOMIC DNA]</scope>
    <source>
        <strain evidence="7 8">DSM 28967</strain>
    </source>
</reference>
<dbReference type="InterPro" id="IPR029154">
    <property type="entry name" value="HIBADH-like_NADP-bd"/>
</dbReference>
<feature type="domain" description="3-hydroxyisobutyrate dehydrogenase-like NAD-binding" evidence="6">
    <location>
        <begin position="185"/>
        <end position="299"/>
    </location>
</feature>
<proteinExistence type="inferred from homology"/>
<feature type="domain" description="6-phosphogluconate dehydrogenase NADP-binding" evidence="5">
    <location>
        <begin position="10"/>
        <end position="182"/>
    </location>
</feature>
<feature type="active site" evidence="4">
    <location>
        <position position="191"/>
    </location>
</feature>
<keyword evidence="3" id="KW-0520">NAD</keyword>
<dbReference type="Proteomes" id="UP000549971">
    <property type="component" value="Unassembled WGS sequence"/>
</dbReference>
<gene>
    <name evidence="7" type="ORF">HDA39_002132</name>
</gene>
<dbReference type="PIRSF" id="PIRSF000103">
    <property type="entry name" value="HIBADH"/>
    <property type="match status" value="1"/>
</dbReference>
<dbReference type="EMBL" id="JACHMY010000001">
    <property type="protein sequence ID" value="MBB5835398.1"/>
    <property type="molecule type" value="Genomic_DNA"/>
</dbReference>
<dbReference type="Pfam" id="PF03446">
    <property type="entry name" value="NAD_binding_2"/>
    <property type="match status" value="1"/>
</dbReference>
<dbReference type="Gene3D" id="3.40.50.720">
    <property type="entry name" value="NAD(P)-binding Rossmann-like Domain"/>
    <property type="match status" value="1"/>
</dbReference>
<dbReference type="AlphaFoldDB" id="A0A7W9MTZ0"/>
<dbReference type="InterPro" id="IPR008927">
    <property type="entry name" value="6-PGluconate_DH-like_C_sf"/>
</dbReference>
<keyword evidence="8" id="KW-1185">Reference proteome</keyword>
<evidence type="ECO:0000259" key="5">
    <source>
        <dbReference type="Pfam" id="PF03446"/>
    </source>
</evidence>
<dbReference type="InterPro" id="IPR015815">
    <property type="entry name" value="HIBADH-related"/>
</dbReference>
<evidence type="ECO:0000256" key="3">
    <source>
        <dbReference type="ARBA" id="ARBA00023027"/>
    </source>
</evidence>
<name>A0A7W9MTZ0_9ACTN</name>
<dbReference type="PANTHER" id="PTHR43060">
    <property type="entry name" value="3-HYDROXYISOBUTYRATE DEHYDROGENASE-LIKE 1, MITOCHONDRIAL-RELATED"/>
    <property type="match status" value="1"/>
</dbReference>
<protein>
    <submittedName>
        <fullName evidence="7">3-hydroxyisobutyrate dehydrogenase-like beta-hydroxyacid dehydrogenase</fullName>
    </submittedName>
</protein>
<dbReference type="InterPro" id="IPR036291">
    <property type="entry name" value="NAD(P)-bd_dom_sf"/>
</dbReference>
<evidence type="ECO:0000313" key="7">
    <source>
        <dbReference type="EMBL" id="MBB5835398.1"/>
    </source>
</evidence>
<accession>A0A7W9MTZ0</accession>
<keyword evidence="2" id="KW-0560">Oxidoreductase</keyword>
<dbReference type="RefSeq" id="WP_184795057.1">
    <property type="nucleotide sequence ID" value="NZ_JACHMY010000001.1"/>
</dbReference>
<evidence type="ECO:0000256" key="1">
    <source>
        <dbReference type="ARBA" id="ARBA00009080"/>
    </source>
</evidence>
<dbReference type="GO" id="GO:0051287">
    <property type="term" value="F:NAD binding"/>
    <property type="evidence" value="ECO:0007669"/>
    <property type="project" value="InterPro"/>
</dbReference>
<evidence type="ECO:0000313" key="8">
    <source>
        <dbReference type="Proteomes" id="UP000549971"/>
    </source>
</evidence>
<dbReference type="Gene3D" id="1.10.1040.10">
    <property type="entry name" value="N-(1-d-carboxylethyl)-l-norvaline Dehydrogenase, domain 2"/>
    <property type="match status" value="1"/>
</dbReference>
<dbReference type="GO" id="GO:0050661">
    <property type="term" value="F:NADP binding"/>
    <property type="evidence" value="ECO:0007669"/>
    <property type="project" value="InterPro"/>
</dbReference>
<dbReference type="InterPro" id="IPR013328">
    <property type="entry name" value="6PGD_dom2"/>
</dbReference>